<dbReference type="FunFam" id="1.10.220.150:FF:000005">
    <property type="entry name" value="Arf-GAP domain and FG repeat-containing protein 1"/>
    <property type="match status" value="1"/>
</dbReference>
<dbReference type="InterPro" id="IPR038508">
    <property type="entry name" value="ArfGAP_dom_sf"/>
</dbReference>
<feature type="region of interest" description="Disordered" evidence="5">
    <location>
        <begin position="300"/>
        <end position="320"/>
    </location>
</feature>
<feature type="compositionally biased region" description="Polar residues" evidence="5">
    <location>
        <begin position="135"/>
        <end position="149"/>
    </location>
</feature>
<dbReference type="Pfam" id="PF01412">
    <property type="entry name" value="ArfGap"/>
    <property type="match status" value="1"/>
</dbReference>
<keyword evidence="1" id="KW-0479">Metal-binding</keyword>
<dbReference type="Gene3D" id="1.10.220.150">
    <property type="entry name" value="Arf GTPase activating protein"/>
    <property type="match status" value="1"/>
</dbReference>
<feature type="compositionally biased region" description="Polar residues" evidence="5">
    <location>
        <begin position="173"/>
        <end position="183"/>
    </location>
</feature>
<evidence type="ECO:0000256" key="1">
    <source>
        <dbReference type="ARBA" id="ARBA00022723"/>
    </source>
</evidence>
<dbReference type="EMBL" id="CAJGYO010000016">
    <property type="protein sequence ID" value="CAD6271454.1"/>
    <property type="molecule type" value="Genomic_DNA"/>
</dbReference>
<proteinExistence type="predicted"/>
<evidence type="ECO:0000259" key="6">
    <source>
        <dbReference type="PROSITE" id="PS50115"/>
    </source>
</evidence>
<dbReference type="PRINTS" id="PR00405">
    <property type="entry name" value="REVINTRACTNG"/>
</dbReference>
<sequence>MGSRVKEDERNEKIIRGLLKLSGNRRCINCNSLGPQYVCTSFSTFICTNCSGIHREFSHRVKSVSMAKFTSQEVSALQEGGNEHAKEIYFKRWDLQGPVIDSSDVHRLRNFIKNVYVERRYSDQKNGEHLPQAKIQGNQDSYGNSNADSSRGVLRSAYIGTYEDNRDLKRTTESLSENQNKSNVHPVGTVDQNNSSTMAREKVDLRSHLHPDDLLKTDGNSENNQKVVIPSASSAVQASKEANSKKAVLPIKLPDPPRSQKATSSNISTEAQKSSSSRTDDPSPATLKDAKNYMSKNLIDFDSDLEPPQGVAQTDMQKGSLPATDVGWATFDDVAPRKTTTMPSTSSTNSVEGPMLQIPNLASAPQIRFSNTKSLSFSPANHGSQLNQHNFSPVNTIQYNDTLLNRATSAPVHSQLWRAASPTPTTQWGSILPANQGSNILIGTHDPAIVSASQQPAAEATSNGRKALPEDIFTMSYRPVSSAWNWQQNPRVHMQYGQYRLHNPVGIVNTTQLAHPYPVNPVNLEGGPASAHASTRVLRIYLLY</sequence>
<dbReference type="CDD" id="cd08838">
    <property type="entry name" value="ArfGap_AGFG"/>
    <property type="match status" value="1"/>
</dbReference>
<feature type="compositionally biased region" description="Polar residues" evidence="5">
    <location>
        <begin position="232"/>
        <end position="241"/>
    </location>
</feature>
<dbReference type="Proteomes" id="UP000604825">
    <property type="component" value="Unassembled WGS sequence"/>
</dbReference>
<dbReference type="InterPro" id="IPR044820">
    <property type="entry name" value="AGD14-like"/>
</dbReference>
<dbReference type="AlphaFoldDB" id="A0A811RNK7"/>
<dbReference type="GO" id="GO:0008270">
    <property type="term" value="F:zinc ion binding"/>
    <property type="evidence" value="ECO:0007669"/>
    <property type="project" value="UniProtKB-KW"/>
</dbReference>
<organism evidence="7 8">
    <name type="scientific">Miscanthus lutarioriparius</name>
    <dbReference type="NCBI Taxonomy" id="422564"/>
    <lineage>
        <taxon>Eukaryota</taxon>
        <taxon>Viridiplantae</taxon>
        <taxon>Streptophyta</taxon>
        <taxon>Embryophyta</taxon>
        <taxon>Tracheophyta</taxon>
        <taxon>Spermatophyta</taxon>
        <taxon>Magnoliopsida</taxon>
        <taxon>Liliopsida</taxon>
        <taxon>Poales</taxon>
        <taxon>Poaceae</taxon>
        <taxon>PACMAD clade</taxon>
        <taxon>Panicoideae</taxon>
        <taxon>Andropogonodae</taxon>
        <taxon>Andropogoneae</taxon>
        <taxon>Saccharinae</taxon>
        <taxon>Miscanthus</taxon>
    </lineage>
</organism>
<dbReference type="GO" id="GO:0005096">
    <property type="term" value="F:GTPase activator activity"/>
    <property type="evidence" value="ECO:0007669"/>
    <property type="project" value="InterPro"/>
</dbReference>
<keyword evidence="2 4" id="KW-0863">Zinc-finger</keyword>
<dbReference type="SMART" id="SM00105">
    <property type="entry name" value="ArfGap"/>
    <property type="match status" value="1"/>
</dbReference>
<dbReference type="InterPro" id="IPR037278">
    <property type="entry name" value="ARFGAP/RecO"/>
</dbReference>
<comment type="caution">
    <text evidence="7">The sequence shown here is derived from an EMBL/GenBank/DDBJ whole genome shotgun (WGS) entry which is preliminary data.</text>
</comment>
<keyword evidence="8" id="KW-1185">Reference proteome</keyword>
<dbReference type="InterPro" id="IPR001164">
    <property type="entry name" value="ArfGAP_dom"/>
</dbReference>
<keyword evidence="3" id="KW-0862">Zinc</keyword>
<feature type="region of interest" description="Disordered" evidence="5">
    <location>
        <begin position="123"/>
        <end position="150"/>
    </location>
</feature>
<reference evidence="7" key="1">
    <citation type="submission" date="2020-10" db="EMBL/GenBank/DDBJ databases">
        <authorList>
            <person name="Han B."/>
            <person name="Lu T."/>
            <person name="Zhao Q."/>
            <person name="Huang X."/>
            <person name="Zhao Y."/>
        </authorList>
    </citation>
    <scope>NUCLEOTIDE SEQUENCE</scope>
</reference>
<feature type="compositionally biased region" description="Polar residues" evidence="5">
    <location>
        <begin position="260"/>
        <end position="277"/>
    </location>
</feature>
<protein>
    <recommendedName>
        <fullName evidence="6">Arf-GAP domain-containing protein</fullName>
    </recommendedName>
</protein>
<dbReference type="SUPFAM" id="SSF57863">
    <property type="entry name" value="ArfGap/RecO-like zinc finger"/>
    <property type="match status" value="1"/>
</dbReference>
<gene>
    <name evidence="7" type="ORF">NCGR_LOCUS54740</name>
</gene>
<dbReference type="PROSITE" id="PS50115">
    <property type="entry name" value="ARFGAP"/>
    <property type="match status" value="1"/>
</dbReference>
<evidence type="ECO:0000256" key="2">
    <source>
        <dbReference type="ARBA" id="ARBA00022771"/>
    </source>
</evidence>
<evidence type="ECO:0000313" key="7">
    <source>
        <dbReference type="EMBL" id="CAD6271454.1"/>
    </source>
</evidence>
<name>A0A811RNK7_9POAL</name>
<dbReference type="PANTHER" id="PTHR46085:SF19">
    <property type="entry name" value="ARF-GAP DOMAIN-CONTAINING PROTEIN"/>
    <property type="match status" value="1"/>
</dbReference>
<evidence type="ECO:0000256" key="5">
    <source>
        <dbReference type="SAM" id="MobiDB-lite"/>
    </source>
</evidence>
<feature type="region of interest" description="Disordered" evidence="5">
    <location>
        <begin position="171"/>
        <end position="199"/>
    </location>
</feature>
<evidence type="ECO:0000313" key="8">
    <source>
        <dbReference type="Proteomes" id="UP000604825"/>
    </source>
</evidence>
<accession>A0A811RNK7</accession>
<feature type="region of interest" description="Disordered" evidence="5">
    <location>
        <begin position="232"/>
        <end position="288"/>
    </location>
</feature>
<evidence type="ECO:0000256" key="4">
    <source>
        <dbReference type="PROSITE-ProRule" id="PRU00288"/>
    </source>
</evidence>
<evidence type="ECO:0000256" key="3">
    <source>
        <dbReference type="ARBA" id="ARBA00022833"/>
    </source>
</evidence>
<dbReference type="PANTHER" id="PTHR46085">
    <property type="entry name" value="ARFGAP/RECO-RELATED"/>
    <property type="match status" value="1"/>
</dbReference>
<dbReference type="OrthoDB" id="6036at2759"/>
<feature type="domain" description="Arf-GAP" evidence="6">
    <location>
        <begin position="12"/>
        <end position="129"/>
    </location>
</feature>